<organism evidence="2 3">
    <name type="scientific">Durusdinium trenchii</name>
    <dbReference type="NCBI Taxonomy" id="1381693"/>
    <lineage>
        <taxon>Eukaryota</taxon>
        <taxon>Sar</taxon>
        <taxon>Alveolata</taxon>
        <taxon>Dinophyceae</taxon>
        <taxon>Suessiales</taxon>
        <taxon>Symbiodiniaceae</taxon>
        <taxon>Durusdinium</taxon>
    </lineage>
</organism>
<dbReference type="Gene3D" id="3.40.50.300">
    <property type="entry name" value="P-loop containing nucleotide triphosphate hydrolases"/>
    <property type="match status" value="1"/>
</dbReference>
<dbReference type="Proteomes" id="UP001642484">
    <property type="component" value="Unassembled WGS sequence"/>
</dbReference>
<comment type="caution">
    <text evidence="2">The sequence shown here is derived from an EMBL/GenBank/DDBJ whole genome shotgun (WGS) entry which is preliminary data.</text>
</comment>
<feature type="compositionally biased region" description="Basic and acidic residues" evidence="1">
    <location>
        <begin position="283"/>
        <end position="299"/>
    </location>
</feature>
<protein>
    <recommendedName>
        <fullName evidence="4">Helicase ATP-binding domain-containing protein</fullName>
    </recommendedName>
</protein>
<dbReference type="SUPFAM" id="SSF52540">
    <property type="entry name" value="P-loop containing nucleoside triphosphate hydrolases"/>
    <property type="match status" value="2"/>
</dbReference>
<dbReference type="InterPro" id="IPR027417">
    <property type="entry name" value="P-loop_NTPase"/>
</dbReference>
<dbReference type="EMBL" id="CAXAMN010014780">
    <property type="protein sequence ID" value="CAK9044266.1"/>
    <property type="molecule type" value="Genomic_DNA"/>
</dbReference>
<feature type="compositionally biased region" description="Acidic residues" evidence="1">
    <location>
        <begin position="348"/>
        <end position="371"/>
    </location>
</feature>
<sequence>MENGWEAVLPEFLRRFSARPLALCDGTVEEAPNCGRPDAEQAELQRVRAARPLLLQKCSADDMSLDQLVREGLTAAEQSFVIKKVFSCSSGASANATRRPGPVRVLGSRRPRQPFRWRARRSLRPPPLASESDHVMSADEVAREIEEKLLRHQRRFYEHLVRRYELSAEKKLQMPGGRAVTCEAVAQARQAMESTMANLATHTPPKRSHDMDEKTPEGKAKRPRIDSEDQVLGPQDVFHDTVAEAPKPKAKSQDGRQSQAEQKPAMVSHIQPSQTHAPKPKTKSQEREVLEGTGREMDPRQAPTALKAEAAAVTKQADMMESQAKHRAPPIGRLSLEAESQDQSLEGDSSEDSACSDEEEERPAVDSDEEINNQGEEIQLEDGEEERQNTKRLRSKTSPLVLLDFPVPKYLDYPDDAWPAVWKGHAAPEPGEKGFNEYALSSISQVLNFWENGNLRDSHQVYQQTPLACAHPLAPCKRLLVDARMGAGKTKVLISILDAHFEDRRKKLPIFPTKALVDGFMDEILRWPNKYRSYFALMQPELAARAVPLPATLTMEELREALQSHEGCEWKVPAGQASDLRRRLQTELEMTNVRRETGQKVCTVNRGHLTRTFRQWFQMTHPEKLHLLPGAPLRAMNLTTAGGSFSAKRPNGEARHPVAQFMYSLATQNCFDNSIVIVDEFHHLVNHFCSSKVKLLPRQLMTATNLTLVGLTGTPLPDNPKIAPEGLPAHLSHQRSRLEALLLGRHPKLLKVLVTLSAFSGVPVYMVDFWFSKGLQRQQADERCLEGHVTSYHGPLPGASPQLLGGTAAEVCEAALQSCVPLTAIMAARYTKKVAERKDDRTLQAYTNLEVAVGHMRQPMFECRALNCPEQYASKLHHLATYMRDRSRCKTVILIRKNTGYDFFLKLLRNMCGALFGIATLDQKAEFNCRRTNLRGEQFRVLVAEALEAGEGCSFLNVREQWLVDVPLTATEFEQYKSRVDRADSHAGLPPGERTVQVRLICSSLPEGLGNNFLGSYFWRSATRSTTTLPPAGWQKILDKARRAADCAEKHLDLDPADADCLADMRANLEDDDTSDSSSAEPHSSVQKVKKTFAKLRFDRSVSQITHACAKRLAVETIDQKACRVLAKRCRLVSVAHEKLKAIAMDRPVIQQLGHN</sequence>
<evidence type="ECO:0000256" key="1">
    <source>
        <dbReference type="SAM" id="MobiDB-lite"/>
    </source>
</evidence>
<evidence type="ECO:0008006" key="4">
    <source>
        <dbReference type="Google" id="ProtNLM"/>
    </source>
</evidence>
<evidence type="ECO:0000313" key="2">
    <source>
        <dbReference type="EMBL" id="CAK9044266.1"/>
    </source>
</evidence>
<accession>A0ABP0LYE3</accession>
<keyword evidence="3" id="KW-1185">Reference proteome</keyword>
<gene>
    <name evidence="2" type="ORF">CCMP2556_LOCUS23318</name>
</gene>
<name>A0ABP0LYE3_9DINO</name>
<proteinExistence type="predicted"/>
<feature type="region of interest" description="Disordered" evidence="1">
    <location>
        <begin position="197"/>
        <end position="394"/>
    </location>
</feature>
<reference evidence="2 3" key="1">
    <citation type="submission" date="2024-02" db="EMBL/GenBank/DDBJ databases">
        <authorList>
            <person name="Chen Y."/>
            <person name="Shah S."/>
            <person name="Dougan E. K."/>
            <person name="Thang M."/>
            <person name="Chan C."/>
        </authorList>
    </citation>
    <scope>NUCLEOTIDE SEQUENCE [LARGE SCALE GENOMIC DNA]</scope>
</reference>
<feature type="compositionally biased region" description="Basic and acidic residues" evidence="1">
    <location>
        <begin position="207"/>
        <end position="227"/>
    </location>
</feature>
<evidence type="ECO:0000313" key="3">
    <source>
        <dbReference type="Proteomes" id="UP001642484"/>
    </source>
</evidence>